<accession>A0A4C1UI90</accession>
<keyword evidence="2" id="KW-1185">Reference proteome</keyword>
<evidence type="ECO:0000313" key="2">
    <source>
        <dbReference type="Proteomes" id="UP000299102"/>
    </source>
</evidence>
<proteinExistence type="predicted"/>
<evidence type="ECO:0000313" key="1">
    <source>
        <dbReference type="EMBL" id="GBP26203.1"/>
    </source>
</evidence>
<dbReference type="EMBL" id="BGZK01000177">
    <property type="protein sequence ID" value="GBP26203.1"/>
    <property type="molecule type" value="Genomic_DNA"/>
</dbReference>
<gene>
    <name evidence="1" type="ORF">EVAR_74966_1</name>
</gene>
<reference evidence="1 2" key="1">
    <citation type="journal article" date="2019" name="Commun. Biol.">
        <title>The bagworm genome reveals a unique fibroin gene that provides high tensile strength.</title>
        <authorList>
            <person name="Kono N."/>
            <person name="Nakamura H."/>
            <person name="Ohtoshi R."/>
            <person name="Tomita M."/>
            <person name="Numata K."/>
            <person name="Arakawa K."/>
        </authorList>
    </citation>
    <scope>NUCLEOTIDE SEQUENCE [LARGE SCALE GENOMIC DNA]</scope>
</reference>
<name>A0A4C1UI90_EUMVA</name>
<organism evidence="1 2">
    <name type="scientific">Eumeta variegata</name>
    <name type="common">Bagworm moth</name>
    <name type="synonym">Eumeta japonica</name>
    <dbReference type="NCBI Taxonomy" id="151549"/>
    <lineage>
        <taxon>Eukaryota</taxon>
        <taxon>Metazoa</taxon>
        <taxon>Ecdysozoa</taxon>
        <taxon>Arthropoda</taxon>
        <taxon>Hexapoda</taxon>
        <taxon>Insecta</taxon>
        <taxon>Pterygota</taxon>
        <taxon>Neoptera</taxon>
        <taxon>Endopterygota</taxon>
        <taxon>Lepidoptera</taxon>
        <taxon>Glossata</taxon>
        <taxon>Ditrysia</taxon>
        <taxon>Tineoidea</taxon>
        <taxon>Psychidae</taxon>
        <taxon>Oiketicinae</taxon>
        <taxon>Eumeta</taxon>
    </lineage>
</organism>
<comment type="caution">
    <text evidence="1">The sequence shown here is derived from an EMBL/GenBank/DDBJ whole genome shotgun (WGS) entry which is preliminary data.</text>
</comment>
<dbReference type="Proteomes" id="UP000299102">
    <property type="component" value="Unassembled WGS sequence"/>
</dbReference>
<protein>
    <submittedName>
        <fullName evidence="1">Uncharacterized protein</fullName>
    </submittedName>
</protein>
<sequence>MSTSIRSLAIVPSEDQQYLEHYLGQVVDESISTLAVRAKLLHAVIGANATLDTVANLNPGTLRVRLKAKQLN</sequence>
<dbReference type="AlphaFoldDB" id="A0A4C1UI90"/>